<organism evidence="1 2">
    <name type="scientific">Candidatus Similichlamydia laticola</name>
    <dbReference type="NCBI Taxonomy" id="2170265"/>
    <lineage>
        <taxon>Bacteria</taxon>
        <taxon>Pseudomonadati</taxon>
        <taxon>Chlamydiota</taxon>
        <taxon>Chlamydiia</taxon>
        <taxon>Parachlamydiales</taxon>
        <taxon>Candidatus Parilichlamydiaceae</taxon>
        <taxon>Candidatus Similichlamydia</taxon>
    </lineage>
</organism>
<keyword evidence="2" id="KW-1185">Reference proteome</keyword>
<proteinExistence type="predicted"/>
<evidence type="ECO:0000313" key="2">
    <source>
        <dbReference type="Proteomes" id="UP000253816"/>
    </source>
</evidence>
<name>A0A369KBA5_9BACT</name>
<dbReference type="EMBL" id="QQBG01000026">
    <property type="protein sequence ID" value="RDB31198.1"/>
    <property type="molecule type" value="Genomic_DNA"/>
</dbReference>
<dbReference type="AlphaFoldDB" id="A0A369KBA5"/>
<gene>
    <name evidence="1" type="ORF">HAT2_00678</name>
</gene>
<evidence type="ECO:0000313" key="1">
    <source>
        <dbReference type="EMBL" id="RDB31198.1"/>
    </source>
</evidence>
<sequence>MISHLYLVIPPFPQDTAQTEQTKRFTVITDFAIAKTAIQYR</sequence>
<dbReference type="Proteomes" id="UP000253816">
    <property type="component" value="Unassembled WGS sequence"/>
</dbReference>
<reference evidence="1 2" key="1">
    <citation type="submission" date="2018-07" db="EMBL/GenBank/DDBJ databases">
        <title>Comparative genomics of the Candidatus Parilichlamydiaceae reveals evidence of convergent evolution and genome reduction in the phylum Chlamydiae.</title>
        <authorList>
            <person name="Taylor-Brown A."/>
            <person name="Polkinghorne A."/>
        </authorList>
    </citation>
    <scope>NUCLEOTIDE SEQUENCE [LARGE SCALE GENOMIC DNA]</scope>
    <source>
        <strain evidence="1 2">Hat2</strain>
    </source>
</reference>
<comment type="caution">
    <text evidence="1">The sequence shown here is derived from an EMBL/GenBank/DDBJ whole genome shotgun (WGS) entry which is preliminary data.</text>
</comment>
<protein>
    <submittedName>
        <fullName evidence="1">Uncharacterized protein</fullName>
    </submittedName>
</protein>
<accession>A0A369KBA5</accession>